<sequence>MKIVNSKLNTLCEFLPSAVIFDKEDLLSQDKINNQRWIEVDKKIQYKQIATTEQIKVSFKKIVKAILIGNAVAAKGAEQKNSFLKSFYQNFSGIGYLLFSNKAEKRAHLFFAEPDTQTAISNQNLMFNKTQKPDLKTQNFNQIIIHVHGGGFVAMGTRSHQVYSRKWANLLNYPIFSIDYKKAPQNPYPEGLNDIWQAYNWILNNVSTFFNIQPQKIVFVGDSAGGNLIISLTLLCIKFGVRTPDGIVPIYPALNCSINFFTPSYLLSLDDQILPHMFLKMCINSYIKNDSGLDASQDQYISPILASEDFLKRFPKVRLSFGLCDPLNNDAFRFVEKLIQNGVDVKAIAYNDMPHGYLNYDVPGGMKYAAICVEDAAIFMKEILN</sequence>
<reference evidence="2 3" key="1">
    <citation type="submission" date="2011-07" db="EMBL/GenBank/DDBJ databases">
        <authorList>
            <person name="Coyne R."/>
            <person name="Brami D."/>
            <person name="Johnson J."/>
            <person name="Hostetler J."/>
            <person name="Hannick L."/>
            <person name="Clark T."/>
            <person name="Cassidy-Hanley D."/>
            <person name="Inman J."/>
        </authorList>
    </citation>
    <scope>NUCLEOTIDE SEQUENCE [LARGE SCALE GENOMIC DNA]</scope>
    <source>
        <strain evidence="2 3">G5</strain>
    </source>
</reference>
<dbReference type="Gene3D" id="3.40.50.1820">
    <property type="entry name" value="alpha/beta hydrolase"/>
    <property type="match status" value="1"/>
</dbReference>
<dbReference type="OrthoDB" id="408631at2759"/>
<feature type="domain" description="Alpha/beta hydrolase fold-3" evidence="1">
    <location>
        <begin position="144"/>
        <end position="358"/>
    </location>
</feature>
<name>G0R2V3_ICHMU</name>
<organism evidence="2 3">
    <name type="scientific">Ichthyophthirius multifiliis</name>
    <name type="common">White spot disease agent</name>
    <name type="synonym">Ich</name>
    <dbReference type="NCBI Taxonomy" id="5932"/>
    <lineage>
        <taxon>Eukaryota</taxon>
        <taxon>Sar</taxon>
        <taxon>Alveolata</taxon>
        <taxon>Ciliophora</taxon>
        <taxon>Intramacronucleata</taxon>
        <taxon>Oligohymenophorea</taxon>
        <taxon>Hymenostomatida</taxon>
        <taxon>Ophryoglenina</taxon>
        <taxon>Ichthyophthirius</taxon>
    </lineage>
</organism>
<protein>
    <recommendedName>
        <fullName evidence="1">Alpha/beta hydrolase fold-3 domain-containing protein</fullName>
    </recommendedName>
</protein>
<dbReference type="GeneID" id="14904277"/>
<dbReference type="Pfam" id="PF07859">
    <property type="entry name" value="Abhydrolase_3"/>
    <property type="match status" value="1"/>
</dbReference>
<dbReference type="Proteomes" id="UP000008983">
    <property type="component" value="Unassembled WGS sequence"/>
</dbReference>
<dbReference type="RefSeq" id="XP_004027570.1">
    <property type="nucleotide sequence ID" value="XM_004027521.1"/>
</dbReference>
<gene>
    <name evidence="2" type="ORF">IMG5_181540</name>
</gene>
<dbReference type="GO" id="GO:0004806">
    <property type="term" value="F:triacylglycerol lipase activity"/>
    <property type="evidence" value="ECO:0007669"/>
    <property type="project" value="TreeGrafter"/>
</dbReference>
<dbReference type="InParanoid" id="G0R2V3"/>
<dbReference type="GO" id="GO:0004771">
    <property type="term" value="F:sterol ester esterase activity"/>
    <property type="evidence" value="ECO:0007669"/>
    <property type="project" value="TreeGrafter"/>
</dbReference>
<dbReference type="eggNOG" id="KOG4388">
    <property type="taxonomic scope" value="Eukaryota"/>
</dbReference>
<evidence type="ECO:0000313" key="2">
    <source>
        <dbReference type="EMBL" id="EGR28225.1"/>
    </source>
</evidence>
<dbReference type="AlphaFoldDB" id="G0R2V3"/>
<dbReference type="STRING" id="857967.G0R2V3"/>
<dbReference type="PANTHER" id="PTHR23025:SF3">
    <property type="entry name" value="HORMONE-SENSITIVE LIPASE"/>
    <property type="match status" value="1"/>
</dbReference>
<keyword evidence="3" id="KW-1185">Reference proteome</keyword>
<dbReference type="GO" id="GO:0019433">
    <property type="term" value="P:triglyceride catabolic process"/>
    <property type="evidence" value="ECO:0007669"/>
    <property type="project" value="TreeGrafter"/>
</dbReference>
<accession>G0R2V3</accession>
<dbReference type="OMA" id="MGLCSQF"/>
<proteinExistence type="predicted"/>
<dbReference type="GO" id="GO:0005829">
    <property type="term" value="C:cytosol"/>
    <property type="evidence" value="ECO:0007669"/>
    <property type="project" value="TreeGrafter"/>
</dbReference>
<dbReference type="SUPFAM" id="SSF53474">
    <property type="entry name" value="alpha/beta-Hydrolases"/>
    <property type="match status" value="1"/>
</dbReference>
<dbReference type="EMBL" id="GL984282">
    <property type="protein sequence ID" value="EGR28225.1"/>
    <property type="molecule type" value="Genomic_DNA"/>
</dbReference>
<evidence type="ECO:0000313" key="3">
    <source>
        <dbReference type="Proteomes" id="UP000008983"/>
    </source>
</evidence>
<dbReference type="PANTHER" id="PTHR23025">
    <property type="entry name" value="TRIACYLGLYCEROL LIPASE"/>
    <property type="match status" value="1"/>
</dbReference>
<dbReference type="InterPro" id="IPR013094">
    <property type="entry name" value="AB_hydrolase_3"/>
</dbReference>
<dbReference type="InterPro" id="IPR029058">
    <property type="entry name" value="AB_hydrolase_fold"/>
</dbReference>
<evidence type="ECO:0000259" key="1">
    <source>
        <dbReference type="Pfam" id="PF07859"/>
    </source>
</evidence>